<dbReference type="OrthoDB" id="6365728at2759"/>
<name>A0A317T1N0_9PEZI</name>
<feature type="compositionally biased region" description="Basic and acidic residues" evidence="2">
    <location>
        <begin position="875"/>
        <end position="911"/>
    </location>
</feature>
<protein>
    <submittedName>
        <fullName evidence="3">Uncharacterized protein</fullName>
    </submittedName>
</protein>
<feature type="compositionally biased region" description="Polar residues" evidence="2">
    <location>
        <begin position="98"/>
        <end position="110"/>
    </location>
</feature>
<feature type="compositionally biased region" description="Basic and acidic residues" evidence="2">
    <location>
        <begin position="1413"/>
        <end position="1424"/>
    </location>
</feature>
<feature type="compositionally biased region" description="Basic and acidic residues" evidence="2">
    <location>
        <begin position="985"/>
        <end position="1008"/>
    </location>
</feature>
<feature type="coiled-coil region" evidence="1">
    <location>
        <begin position="424"/>
        <end position="473"/>
    </location>
</feature>
<feature type="compositionally biased region" description="Polar residues" evidence="2">
    <location>
        <begin position="1110"/>
        <end position="1125"/>
    </location>
</feature>
<dbReference type="EMBL" id="PYWC01000009">
    <property type="protein sequence ID" value="PWW79301.1"/>
    <property type="molecule type" value="Genomic_DNA"/>
</dbReference>
<feature type="region of interest" description="Disordered" evidence="2">
    <location>
        <begin position="1413"/>
        <end position="1454"/>
    </location>
</feature>
<feature type="region of interest" description="Disordered" evidence="2">
    <location>
        <begin position="1070"/>
        <end position="1148"/>
    </location>
</feature>
<proteinExistence type="predicted"/>
<feature type="compositionally biased region" description="Low complexity" evidence="2">
    <location>
        <begin position="1009"/>
        <end position="1021"/>
    </location>
</feature>
<feature type="region of interest" description="Disordered" evidence="2">
    <location>
        <begin position="1475"/>
        <end position="1642"/>
    </location>
</feature>
<organism evidence="3 4">
    <name type="scientific">Tuber magnatum</name>
    <name type="common">white Piedmont truffle</name>
    <dbReference type="NCBI Taxonomy" id="42249"/>
    <lineage>
        <taxon>Eukaryota</taxon>
        <taxon>Fungi</taxon>
        <taxon>Dikarya</taxon>
        <taxon>Ascomycota</taxon>
        <taxon>Pezizomycotina</taxon>
        <taxon>Pezizomycetes</taxon>
        <taxon>Pezizales</taxon>
        <taxon>Tuberaceae</taxon>
        <taxon>Tuber</taxon>
    </lineage>
</organism>
<feature type="region of interest" description="Disordered" evidence="2">
    <location>
        <begin position="1203"/>
        <end position="1276"/>
    </location>
</feature>
<feature type="compositionally biased region" description="Basic and acidic residues" evidence="2">
    <location>
        <begin position="1432"/>
        <end position="1441"/>
    </location>
</feature>
<comment type="caution">
    <text evidence="3">The sequence shown here is derived from an EMBL/GenBank/DDBJ whole genome shotgun (WGS) entry which is preliminary data.</text>
</comment>
<dbReference type="STRING" id="42249.A0A317T1N0"/>
<feature type="region of interest" description="Disordered" evidence="2">
    <location>
        <begin position="863"/>
        <end position="911"/>
    </location>
</feature>
<feature type="compositionally biased region" description="Pro residues" evidence="2">
    <location>
        <begin position="1"/>
        <end position="18"/>
    </location>
</feature>
<reference evidence="3 4" key="1">
    <citation type="submission" date="2018-03" db="EMBL/GenBank/DDBJ databases">
        <title>Genomes of Pezizomycetes fungi and the evolution of truffles.</title>
        <authorList>
            <person name="Murat C."/>
            <person name="Payen T."/>
            <person name="Noel B."/>
            <person name="Kuo A."/>
            <person name="Martin F.M."/>
        </authorList>
    </citation>
    <scope>NUCLEOTIDE SEQUENCE [LARGE SCALE GENOMIC DNA]</scope>
    <source>
        <strain evidence="3">091103-1</strain>
    </source>
</reference>
<evidence type="ECO:0000256" key="1">
    <source>
        <dbReference type="SAM" id="Coils"/>
    </source>
</evidence>
<feature type="compositionally biased region" description="Low complexity" evidence="2">
    <location>
        <begin position="1590"/>
        <end position="1608"/>
    </location>
</feature>
<accession>A0A317T1N0</accession>
<feature type="compositionally biased region" description="Basic and acidic residues" evidence="2">
    <location>
        <begin position="1225"/>
        <end position="1248"/>
    </location>
</feature>
<feature type="coiled-coil region" evidence="1">
    <location>
        <begin position="513"/>
        <end position="561"/>
    </location>
</feature>
<feature type="coiled-coil region" evidence="1">
    <location>
        <begin position="167"/>
        <end position="236"/>
    </location>
</feature>
<feature type="region of interest" description="Disordered" evidence="2">
    <location>
        <begin position="985"/>
        <end position="1036"/>
    </location>
</feature>
<feature type="compositionally biased region" description="Polar residues" evidence="2">
    <location>
        <begin position="1480"/>
        <end position="1489"/>
    </location>
</feature>
<dbReference type="Proteomes" id="UP000246991">
    <property type="component" value="Unassembled WGS sequence"/>
</dbReference>
<keyword evidence="4" id="KW-1185">Reference proteome</keyword>
<feature type="region of interest" description="Disordered" evidence="2">
    <location>
        <begin position="1"/>
        <end position="110"/>
    </location>
</feature>
<dbReference type="CDD" id="cd22541">
    <property type="entry name" value="SP5_N"/>
    <property type="match status" value="1"/>
</dbReference>
<feature type="compositionally biased region" description="Low complexity" evidence="2">
    <location>
        <begin position="1632"/>
        <end position="1642"/>
    </location>
</feature>
<evidence type="ECO:0000313" key="4">
    <source>
        <dbReference type="Proteomes" id="UP000246991"/>
    </source>
</evidence>
<keyword evidence="1" id="KW-0175">Coiled coil</keyword>
<evidence type="ECO:0000256" key="2">
    <source>
        <dbReference type="SAM" id="MobiDB-lite"/>
    </source>
</evidence>
<feature type="compositionally biased region" description="Polar residues" evidence="2">
    <location>
        <begin position="47"/>
        <end position="76"/>
    </location>
</feature>
<evidence type="ECO:0000313" key="3">
    <source>
        <dbReference type="EMBL" id="PWW79301.1"/>
    </source>
</evidence>
<feature type="compositionally biased region" description="Basic residues" evidence="2">
    <location>
        <begin position="1620"/>
        <end position="1631"/>
    </location>
</feature>
<sequence length="1642" mass="182111">MGPRQPHPCHYPPSPLQTPPSTATHPTYYQQAPQTPAHYLPPRPLHNYTSPRSEYGSQYASSTSGHPQPRRSSFAQRYQPGGVMNAPEHSHPLRRHSSQGYPPSYPMSNTGSMFGYEDPVDDNPIYPGQTYDTDPHGNIDGLIQRAQGALQSLTMPIHSLQHLCDRHRAVNDELERFQHIVDEQEKDMRELQEKKVELEAVKIDLEQNLDMSTAELDHLKRQLSNLETEVRRLSGIIGDKDEEKSHLEQRVNIEKEALAVEFRNWKRDALEAHEADKRSITTAHDVEKRTMEAKFLTKQRSIEASHSADKIQIAEMHLASSKELEAAHVNEIHRLKENHRDELATAQKTHKSIKSGMRAVFDSEKKKLEEGFAHQKASLQDCFTAEKNSMEIEFSSQKRKIEESFSSQKRAAELQFKMEIEDIRQLCEAEKSEMQKSLEAVEMKWRREKEKITTKFNDEKNKLDQKVNTLEENNHATVNTKLSLSADNATLLCQKATLEDAVATLEVDKALLISEAGRQESEWEAQKQRLEAEVKDLEDVRDSLKREVRGLRELIKRTAEEEEGEERKSRGDGYYIDAFTKLSKDIIDISKEFSNLPVAPSGRVLAELPPGLPCMLANTDASRLIRMAYVQHIISKYLCHRIFQPFLFHLGRRYDKADSFFQAMSNHLREKSTRKEAIWRYYTLLAGYTGSNGKRTATLAATNVIEEIAGHVKPFADQDRMDVITSGISRIVKFAVETWRHARVEREIFTASMSLDETNHNLWQGHLYEHEKPYADNSAIVAQLKSLRCRHEIILPLLPIFSREGTLPSLYRPGASLDNGAVFSKGVALYMDCLPVLQRSIETSPLGSVPALPIDAELVTTQEKRLSPVSEGEDEYKATATDRDVREKSLKEHADIRAKEEAERQVKEEAEAMVRREEERVARDETERLAAENAEREVSKEANIVAAEELERVAAELIEKRAADKVSTEGKAPDPIALEEELARLARETDEHQERQELGNPECKHQTDAETTAPNETTPTEVGLAENETWEGDEEIEGVVQQALVNTQTAEDESLSMIDPNSVDRIAASPRLDTVSPDQGIVAPSIPSETEETDDTAETALEQQPEDVATSGNTAHFVSLPQTASAPKGHKLATEDTTEGAKEKPAGSGEIVIADDEIQAPAQGSLTEVLQEAVESEAVALPAAGLESVPLVPQPEGECLLDTIAAETPQGASTDAPVPELATTQKHEIDNKEKNPTEAGNEDPRQRSSETLVENLKTPLTNTPIEVDTKDPIPFPEAPDATLISVADMTEDIDTSTSTAIGLVFNDAPNGYTPKIPNPNEAPIEHPIPLEINESKAGAVVIKEPITQGPPTTEMKIVEPATEESMTENTIKEFATEVSHAAGFLPDEPEATKNIKVDLKFTTPVPQIMALKEKVPGAERKDSEAEQPITVEEPKSEDPIIKESNTQEPVAEAEVPKAVAQELEIVIVDPKPEATELNGKFNQSKTMESSPEVEERKLQADDPIFNTGDPEPEADEAMPTPASAIVGMSRMGLNKPSLSDGKTRGPSPGRMLMNSLCHSASMSEKRDFPSTATSEANVEETLAADSRPNTPESTPSTSTSPSPGPEGSAVPTEPPTHSGAKPKKKKGKKGKSQIPKPKNSKR</sequence>
<feature type="compositionally biased region" description="Polar residues" evidence="2">
    <location>
        <begin position="19"/>
        <end position="34"/>
    </location>
</feature>
<gene>
    <name evidence="3" type="ORF">C7212DRAFT_355344</name>
</gene>